<dbReference type="PROSITE" id="PS51257">
    <property type="entry name" value="PROKAR_LIPOPROTEIN"/>
    <property type="match status" value="1"/>
</dbReference>
<gene>
    <name evidence="1" type="ORF">MB09_04600</name>
</gene>
<dbReference type="EMBL" id="JSVU01000002">
    <property type="protein sequence ID" value="KJJ39513.1"/>
    <property type="molecule type" value="Genomic_DNA"/>
</dbReference>
<sequence>MKQFIPSIFKASPLTVLFFLGVFAISCNEKSSSAKTDTIVEVDISQKSEENNDKEFLAVMQKHLDAVSNRDLGALRETMAPNGQMQLILPGSEIIDGVEGFMNYHKEWFAAPD</sequence>
<dbReference type="Proteomes" id="UP000033497">
    <property type="component" value="Unassembled WGS sequence"/>
</dbReference>
<evidence type="ECO:0008006" key="3">
    <source>
        <dbReference type="Google" id="ProtNLM"/>
    </source>
</evidence>
<dbReference type="RefSeq" id="WP_045079689.1">
    <property type="nucleotide sequence ID" value="NZ_JSVU01000002.1"/>
</dbReference>
<protein>
    <recommendedName>
        <fullName evidence="3">Nuclear transport factor 2 family protein</fullName>
    </recommendedName>
</protein>
<proteinExistence type="predicted"/>
<evidence type="ECO:0000313" key="2">
    <source>
        <dbReference type="Proteomes" id="UP000033497"/>
    </source>
</evidence>
<reference evidence="1 2" key="1">
    <citation type="submission" date="2014-10" db="EMBL/GenBank/DDBJ databases">
        <title>Genome sequencing of Vitellibacter vladivostokensis KMM 3516.</title>
        <authorList>
            <person name="Thevarajoo S."/>
            <person name="Selvaratnam C."/>
            <person name="Goh K.M."/>
            <person name="Chong C.S."/>
        </authorList>
    </citation>
    <scope>NUCLEOTIDE SEQUENCE [LARGE SCALE GENOMIC DNA]</scope>
    <source>
        <strain evidence="1 2">KMM 3516</strain>
    </source>
</reference>
<name>A0ABR5DL64_9FLAO</name>
<organism evidence="1 2">
    <name type="scientific">Aequorivita vladivostokensis</name>
    <dbReference type="NCBI Taxonomy" id="171194"/>
    <lineage>
        <taxon>Bacteria</taxon>
        <taxon>Pseudomonadati</taxon>
        <taxon>Bacteroidota</taxon>
        <taxon>Flavobacteriia</taxon>
        <taxon>Flavobacteriales</taxon>
        <taxon>Flavobacteriaceae</taxon>
        <taxon>Aequorivita</taxon>
    </lineage>
</organism>
<keyword evidence="2" id="KW-1185">Reference proteome</keyword>
<accession>A0ABR5DL64</accession>
<evidence type="ECO:0000313" key="1">
    <source>
        <dbReference type="EMBL" id="KJJ39513.1"/>
    </source>
</evidence>
<dbReference type="Gene3D" id="3.10.450.50">
    <property type="match status" value="1"/>
</dbReference>
<dbReference type="InterPro" id="IPR032710">
    <property type="entry name" value="NTF2-like_dom_sf"/>
</dbReference>
<comment type="caution">
    <text evidence="1">The sequence shown here is derived from an EMBL/GenBank/DDBJ whole genome shotgun (WGS) entry which is preliminary data.</text>
</comment>
<dbReference type="SUPFAM" id="SSF54427">
    <property type="entry name" value="NTF2-like"/>
    <property type="match status" value="1"/>
</dbReference>